<keyword evidence="5" id="KW-1133">Transmembrane helix</keyword>
<dbReference type="InterPro" id="IPR016084">
    <property type="entry name" value="Haem_Oase-like_multi-hlx"/>
</dbReference>
<comment type="caution">
    <text evidence="6">The sequence shown here is derived from an EMBL/GenBank/DDBJ whole genome shotgun (WGS) entry which is preliminary data.</text>
</comment>
<dbReference type="PANTHER" id="PTHR10720">
    <property type="entry name" value="HEME OXYGENASE"/>
    <property type="match status" value="1"/>
</dbReference>
<feature type="transmembrane region" description="Helical" evidence="5">
    <location>
        <begin position="288"/>
        <end position="314"/>
    </location>
</feature>
<keyword evidence="5" id="KW-0472">Membrane</keyword>
<evidence type="ECO:0000256" key="3">
    <source>
        <dbReference type="ARBA" id="ARBA00023004"/>
    </source>
</evidence>
<dbReference type="OrthoDB" id="652091at2759"/>
<dbReference type="Pfam" id="PF01126">
    <property type="entry name" value="Heme_oxygenase"/>
    <property type="match status" value="1"/>
</dbReference>
<keyword evidence="7" id="KW-1185">Reference proteome</keyword>
<dbReference type="CDD" id="cd19165">
    <property type="entry name" value="HemeO"/>
    <property type="match status" value="1"/>
</dbReference>
<organism evidence="6 7">
    <name type="scientific">Grifola frondosa</name>
    <name type="common">Maitake</name>
    <name type="synonym">Polyporus frondosus</name>
    <dbReference type="NCBI Taxonomy" id="5627"/>
    <lineage>
        <taxon>Eukaryota</taxon>
        <taxon>Fungi</taxon>
        <taxon>Dikarya</taxon>
        <taxon>Basidiomycota</taxon>
        <taxon>Agaricomycotina</taxon>
        <taxon>Agaricomycetes</taxon>
        <taxon>Polyporales</taxon>
        <taxon>Grifolaceae</taxon>
        <taxon>Grifola</taxon>
    </lineage>
</organism>
<evidence type="ECO:0000313" key="6">
    <source>
        <dbReference type="EMBL" id="OBZ71509.1"/>
    </source>
</evidence>
<evidence type="ECO:0000256" key="4">
    <source>
        <dbReference type="SAM" id="MobiDB-lite"/>
    </source>
</evidence>
<evidence type="ECO:0000256" key="5">
    <source>
        <dbReference type="SAM" id="Phobius"/>
    </source>
</evidence>
<dbReference type="PANTHER" id="PTHR10720:SF0">
    <property type="entry name" value="HEME OXYGENASE"/>
    <property type="match status" value="1"/>
</dbReference>
<dbReference type="GO" id="GO:0046872">
    <property type="term" value="F:metal ion binding"/>
    <property type="evidence" value="ECO:0007669"/>
    <property type="project" value="UniProtKB-KW"/>
</dbReference>
<keyword evidence="2" id="KW-0479">Metal-binding</keyword>
<evidence type="ECO:0000256" key="1">
    <source>
        <dbReference type="ARBA" id="ARBA00022617"/>
    </source>
</evidence>
<dbReference type="InterPro" id="IPR016053">
    <property type="entry name" value="Haem_Oase-like"/>
</dbReference>
<reference evidence="6 7" key="1">
    <citation type="submission" date="2016-03" db="EMBL/GenBank/DDBJ databases">
        <title>Whole genome sequencing of Grifola frondosa 9006-11.</title>
        <authorList>
            <person name="Min B."/>
            <person name="Park H."/>
            <person name="Kim J.-G."/>
            <person name="Cho H."/>
            <person name="Oh Y.-L."/>
            <person name="Kong W.-S."/>
            <person name="Choi I.-G."/>
        </authorList>
    </citation>
    <scope>NUCLEOTIDE SEQUENCE [LARGE SCALE GENOMIC DNA]</scope>
    <source>
        <strain evidence="6 7">9006-11</strain>
    </source>
</reference>
<name>A0A1C7M566_GRIFR</name>
<protein>
    <submittedName>
        <fullName evidence="6">Heme oxygenase 2</fullName>
    </submittedName>
</protein>
<evidence type="ECO:0000256" key="2">
    <source>
        <dbReference type="ARBA" id="ARBA00022723"/>
    </source>
</evidence>
<proteinExistence type="predicted"/>
<dbReference type="SUPFAM" id="SSF48613">
    <property type="entry name" value="Heme oxygenase-like"/>
    <property type="match status" value="1"/>
</dbReference>
<dbReference type="AlphaFoldDB" id="A0A1C7M566"/>
<dbReference type="GO" id="GO:0006788">
    <property type="term" value="P:heme oxidation"/>
    <property type="evidence" value="ECO:0007669"/>
    <property type="project" value="InterPro"/>
</dbReference>
<accession>A0A1C7M566</accession>
<dbReference type="STRING" id="5627.A0A1C7M566"/>
<dbReference type="InterPro" id="IPR002051">
    <property type="entry name" value="Haem_Oase"/>
</dbReference>
<feature type="compositionally biased region" description="Polar residues" evidence="4">
    <location>
        <begin position="251"/>
        <end position="263"/>
    </location>
</feature>
<dbReference type="EMBL" id="LUGG01000011">
    <property type="protein sequence ID" value="OBZ71509.1"/>
    <property type="molecule type" value="Genomic_DNA"/>
</dbReference>
<dbReference type="OMA" id="TEQLWFV"/>
<gene>
    <name evidence="6" type="primary">pbsA2</name>
    <name evidence="6" type="ORF">A0H81_08720</name>
</gene>
<keyword evidence="3" id="KW-0408">Iron</keyword>
<dbReference type="GO" id="GO:0004392">
    <property type="term" value="F:heme oxygenase (decyclizing) activity"/>
    <property type="evidence" value="ECO:0007669"/>
    <property type="project" value="InterPro"/>
</dbReference>
<evidence type="ECO:0000313" key="7">
    <source>
        <dbReference type="Proteomes" id="UP000092993"/>
    </source>
</evidence>
<keyword evidence="5" id="KW-0812">Transmembrane</keyword>
<dbReference type="Proteomes" id="UP000092993">
    <property type="component" value="Unassembled WGS sequence"/>
</dbReference>
<feature type="region of interest" description="Disordered" evidence="4">
    <location>
        <begin position="244"/>
        <end position="271"/>
    </location>
</feature>
<dbReference type="Gene3D" id="1.20.910.10">
    <property type="entry name" value="Heme oxygenase-like"/>
    <property type="match status" value="1"/>
</dbReference>
<keyword evidence="1" id="KW-0349">Heme</keyword>
<sequence length="335" mass="36737">MTPTVATTVDLDLSLPIATLLRVGTAAAHERAEHSEGAGWLTRGELDKEEYVRFLMMLWHIYDHLECALEQYASHSTLYPTHNPALFARSSNIAADISHLLQVNESTWQSHPMHTALMLSPPSALTDYVSRIEAVAESSDPSPLLSHAYVRYLGDLSGGQFIRRRVVKAYGLENGNGVQFYDFKPLGGTGSGTIGDMKKIKEWYRDGMNTAVGNDKALKAAIVREANLAFELSTAIFASLKAPSSTPPFYESTSPIDSESEPTTPIEEDTKSEAVSKVVYEAAEPKEWLYRLSSIISVVAALSLAHFILVVGGFTGERGYAKLEAFQQWFTSAAN</sequence>